<keyword evidence="6" id="KW-0408">Iron</keyword>
<dbReference type="PRINTS" id="PR00090">
    <property type="entry name" value="RNGDIOXGNASE"/>
</dbReference>
<evidence type="ECO:0000259" key="9">
    <source>
        <dbReference type="PROSITE" id="PS51296"/>
    </source>
</evidence>
<dbReference type="InterPro" id="IPR036922">
    <property type="entry name" value="Rieske_2Fe-2S_sf"/>
</dbReference>
<dbReference type="Gene3D" id="2.102.10.10">
    <property type="entry name" value="Rieske [2Fe-2S] iron-sulphur domain"/>
    <property type="match status" value="1"/>
</dbReference>
<comment type="similarity">
    <text evidence="2">Belongs to the bacterial ring-hydroxylating dioxygenase alpha subunit family.</text>
</comment>
<dbReference type="Pfam" id="PF00355">
    <property type="entry name" value="Rieske"/>
    <property type="match status" value="1"/>
</dbReference>
<name>A0ABX5KJL1_9BURK</name>
<keyword evidence="11" id="KW-1185">Reference proteome</keyword>
<evidence type="ECO:0000256" key="4">
    <source>
        <dbReference type="ARBA" id="ARBA00022723"/>
    </source>
</evidence>
<dbReference type="InterPro" id="IPR017941">
    <property type="entry name" value="Rieske_2Fe-2S"/>
</dbReference>
<feature type="region of interest" description="Disordered" evidence="8">
    <location>
        <begin position="14"/>
        <end position="33"/>
    </location>
</feature>
<comment type="cofactor">
    <cofactor evidence="1">
        <name>Fe cation</name>
        <dbReference type="ChEBI" id="CHEBI:24875"/>
    </cofactor>
</comment>
<evidence type="ECO:0000313" key="11">
    <source>
        <dbReference type="Proteomes" id="UP000245712"/>
    </source>
</evidence>
<evidence type="ECO:0000256" key="2">
    <source>
        <dbReference type="ARBA" id="ARBA00008751"/>
    </source>
</evidence>
<dbReference type="EMBL" id="QEOB01000017">
    <property type="protein sequence ID" value="PVX75691.1"/>
    <property type="molecule type" value="Genomic_DNA"/>
</dbReference>
<keyword evidence="5" id="KW-0560">Oxidoreductase</keyword>
<dbReference type="SUPFAM" id="SSF50022">
    <property type="entry name" value="ISP domain"/>
    <property type="match status" value="1"/>
</dbReference>
<keyword evidence="4" id="KW-0479">Metal-binding</keyword>
<evidence type="ECO:0000256" key="8">
    <source>
        <dbReference type="SAM" id="MobiDB-lite"/>
    </source>
</evidence>
<evidence type="ECO:0000256" key="6">
    <source>
        <dbReference type="ARBA" id="ARBA00023004"/>
    </source>
</evidence>
<dbReference type="Gene3D" id="3.90.380.10">
    <property type="entry name" value="Naphthalene 1,2-dioxygenase Alpha Subunit, Chain A, domain 1"/>
    <property type="match status" value="1"/>
</dbReference>
<dbReference type="PROSITE" id="PS51296">
    <property type="entry name" value="RIESKE"/>
    <property type="match status" value="1"/>
</dbReference>
<evidence type="ECO:0000313" key="10">
    <source>
        <dbReference type="EMBL" id="PVX75691.1"/>
    </source>
</evidence>
<dbReference type="InterPro" id="IPR015879">
    <property type="entry name" value="Ring_hydroxy_dOase_asu_C_dom"/>
</dbReference>
<evidence type="ECO:0000256" key="7">
    <source>
        <dbReference type="ARBA" id="ARBA00023014"/>
    </source>
</evidence>
<organism evidence="10 11">
    <name type="scientific">Paraburkholderia unamae</name>
    <dbReference type="NCBI Taxonomy" id="219649"/>
    <lineage>
        <taxon>Bacteria</taxon>
        <taxon>Pseudomonadati</taxon>
        <taxon>Pseudomonadota</taxon>
        <taxon>Betaproteobacteria</taxon>
        <taxon>Burkholderiales</taxon>
        <taxon>Burkholderiaceae</taxon>
        <taxon>Paraburkholderia</taxon>
    </lineage>
</organism>
<evidence type="ECO:0000256" key="3">
    <source>
        <dbReference type="ARBA" id="ARBA00022714"/>
    </source>
</evidence>
<dbReference type="RefSeq" id="WP_116613372.1">
    <property type="nucleotide sequence ID" value="NZ_QEOB01000017.1"/>
</dbReference>
<dbReference type="Pfam" id="PF00848">
    <property type="entry name" value="Ring_hydroxyl_A"/>
    <property type="match status" value="1"/>
</dbReference>
<dbReference type="InterPro" id="IPR001663">
    <property type="entry name" value="Rng_hydr_dOase-A"/>
</dbReference>
<dbReference type="CDD" id="cd03469">
    <property type="entry name" value="Rieske_RO_Alpha_N"/>
    <property type="match status" value="1"/>
</dbReference>
<comment type="caution">
    <text evidence="10">The sequence shown here is derived from an EMBL/GenBank/DDBJ whole genome shotgun (WGS) entry which is preliminary data.</text>
</comment>
<proteinExistence type="inferred from homology"/>
<dbReference type="PANTHER" id="PTHR43756:SF5">
    <property type="entry name" value="CHOLINE MONOOXYGENASE, CHLOROPLASTIC"/>
    <property type="match status" value="1"/>
</dbReference>
<keyword evidence="3" id="KW-0001">2Fe-2S</keyword>
<dbReference type="SUPFAM" id="SSF55961">
    <property type="entry name" value="Bet v1-like"/>
    <property type="match status" value="1"/>
</dbReference>
<keyword evidence="7" id="KW-0411">Iron-sulfur</keyword>
<protein>
    <submittedName>
        <fullName evidence="10">Rieske-like 2Fe-2S protein</fullName>
    </submittedName>
</protein>
<gene>
    <name evidence="10" type="ORF">C7402_117103</name>
</gene>
<dbReference type="Proteomes" id="UP000245712">
    <property type="component" value="Unassembled WGS sequence"/>
</dbReference>
<feature type="compositionally biased region" description="Basic and acidic residues" evidence="8">
    <location>
        <begin position="24"/>
        <end position="33"/>
    </location>
</feature>
<accession>A0ABX5KJL1</accession>
<evidence type="ECO:0000256" key="1">
    <source>
        <dbReference type="ARBA" id="ARBA00001962"/>
    </source>
</evidence>
<feature type="domain" description="Rieske" evidence="9">
    <location>
        <begin position="68"/>
        <end position="177"/>
    </location>
</feature>
<sequence length="464" mass="53291">MPFHYPKEVVPGEYTIAPEAPPGSHDEKSPPMRELYPNRDDYLHVSPERYFSGAHAQREWDGLWTRTWTCAGRASDIPETGNWFKYDLGRESILVVRTEADRIEAFYNVCQHRGNQLVHGDFGKSERFTCSFHGWQWKINGQTNLITDVSTFKPEVLKGRLNLPSVRCETWAGFVFVNMDDEAPPLADFLAEIPHFMQSYQMEQMHVVKDVVIELDANWKVVLEAFLESYHLQETHPQAKPFVDEVHYQLDFFRNGHGRLHTAIGYPSPRCEDRSTVAPGLAYMLAEAGVDPAAYEGRAMQARDALLAAKRVPDNPYGIDYSGFSDSQVTDDWNYSIFPNMTFNTHPEGVLVMRFLPHPTDPEKSYYHVWVISRKLKGNVRPPAYMGVEPHVDISGETRPARRYNSKLDNELGEVLDQDISNVEGVQRGLHSRAFRFNRYSEQEQRILQLHAEIDRYLSAAPPQ</sequence>
<reference evidence="10 11" key="1">
    <citation type="submission" date="2018-05" db="EMBL/GenBank/DDBJ databases">
        <title>Genomic Encyclopedia of Type Strains, Phase IV (KMG-V): Genome sequencing to study the core and pangenomes of soil and plant-associated prokaryotes.</title>
        <authorList>
            <person name="Whitman W."/>
        </authorList>
    </citation>
    <scope>NUCLEOTIDE SEQUENCE [LARGE SCALE GENOMIC DNA]</scope>
    <source>
        <strain evidence="10 11">SCZa-39</strain>
    </source>
</reference>
<evidence type="ECO:0000256" key="5">
    <source>
        <dbReference type="ARBA" id="ARBA00023002"/>
    </source>
</evidence>
<dbReference type="PANTHER" id="PTHR43756">
    <property type="entry name" value="CHOLINE MONOOXYGENASE, CHLOROPLASTIC"/>
    <property type="match status" value="1"/>
</dbReference>
<dbReference type="CDD" id="cd08882">
    <property type="entry name" value="RHO_alpha_C_MupW-like"/>
    <property type="match status" value="1"/>
</dbReference>